<feature type="region of interest" description="Disordered" evidence="7">
    <location>
        <begin position="240"/>
        <end position="278"/>
    </location>
</feature>
<evidence type="ECO:0000256" key="8">
    <source>
        <dbReference type="SAM" id="Phobius"/>
    </source>
</evidence>
<sequence length="447" mass="49299">MISSTTTAAALYTLFLASAASAQYVIDSVSFGHQTPISPNGRGIPGWHLSGENHIPQLLSDRVIVTPPAPGSARGAVWADQAILHPEWSAEIDFRASGPERGSGNMNIWFVKDGRRAVGQSSIYTIGNFDGFALVIDQYGNGGGSIRGFLNDGSANFKDHHNPDSLAFAHCDYSYRNLGRPSKLRIENGHNGLRVNIDDRTCFASDNVNLPPNYFFGVTAATADNPDSFEVNKFVVSTTTSITREEPNKQPQQQQQQQQQPPHLEKLDKFPSSPEQLPDVDASAIQKQEEQFADLHNRLQGMSHQFANIFAEFGKLAANMDAQQKTLLERISSQQSQQQGGINNNNNNDALAALSRRLETIERAVQDIKRDVEGKDYRESLKNLQQAVEGVRGGVTDQLPDHITKMISTSAPRMGMFVFVVVAVQVMLIGAYVVYKKRRDNAPKKYL</sequence>
<dbReference type="SUPFAM" id="SSF49899">
    <property type="entry name" value="Concanavalin A-like lectins/glucanases"/>
    <property type="match status" value="1"/>
</dbReference>
<dbReference type="Gene3D" id="2.60.120.200">
    <property type="match status" value="1"/>
</dbReference>
<feature type="compositionally biased region" description="Low complexity" evidence="7">
    <location>
        <begin position="250"/>
        <end position="262"/>
    </location>
</feature>
<name>A0ABR3PNE6_9PEZI</name>
<evidence type="ECO:0000256" key="3">
    <source>
        <dbReference type="ARBA" id="ARBA00022729"/>
    </source>
</evidence>
<dbReference type="InterPro" id="IPR035661">
    <property type="entry name" value="EMP46/EMP47_N"/>
</dbReference>
<comment type="caution">
    <text evidence="11">The sequence shown here is derived from an EMBL/GenBank/DDBJ whole genome shotgun (WGS) entry which is preliminary data.</text>
</comment>
<organism evidence="11 12">
    <name type="scientific">Neodothiora populina</name>
    <dbReference type="NCBI Taxonomy" id="2781224"/>
    <lineage>
        <taxon>Eukaryota</taxon>
        <taxon>Fungi</taxon>
        <taxon>Dikarya</taxon>
        <taxon>Ascomycota</taxon>
        <taxon>Pezizomycotina</taxon>
        <taxon>Dothideomycetes</taxon>
        <taxon>Dothideomycetidae</taxon>
        <taxon>Dothideales</taxon>
        <taxon>Dothioraceae</taxon>
        <taxon>Neodothiora</taxon>
    </lineage>
</organism>
<feature type="coiled-coil region" evidence="6">
    <location>
        <begin position="344"/>
        <end position="371"/>
    </location>
</feature>
<dbReference type="PANTHER" id="PTHR12223">
    <property type="entry name" value="VESICULAR MANNOSE-BINDING LECTIN"/>
    <property type="match status" value="1"/>
</dbReference>
<dbReference type="PANTHER" id="PTHR12223:SF28">
    <property type="entry name" value="LECTIN, MANNOSE BINDING 1 LIKE"/>
    <property type="match status" value="1"/>
</dbReference>
<evidence type="ECO:0000256" key="6">
    <source>
        <dbReference type="SAM" id="Coils"/>
    </source>
</evidence>
<dbReference type="InterPro" id="IPR013320">
    <property type="entry name" value="ConA-like_dom_sf"/>
</dbReference>
<evidence type="ECO:0000256" key="1">
    <source>
        <dbReference type="ARBA" id="ARBA00004479"/>
    </source>
</evidence>
<evidence type="ECO:0000259" key="10">
    <source>
        <dbReference type="PROSITE" id="PS51328"/>
    </source>
</evidence>
<feature type="signal peptide" evidence="9">
    <location>
        <begin position="1"/>
        <end position="22"/>
    </location>
</feature>
<evidence type="ECO:0000256" key="7">
    <source>
        <dbReference type="SAM" id="MobiDB-lite"/>
    </source>
</evidence>
<keyword evidence="6" id="KW-0175">Coiled coil</keyword>
<evidence type="ECO:0000256" key="9">
    <source>
        <dbReference type="SAM" id="SignalP"/>
    </source>
</evidence>
<dbReference type="Proteomes" id="UP001562354">
    <property type="component" value="Unassembled WGS sequence"/>
</dbReference>
<comment type="subcellular location">
    <subcellularLocation>
        <location evidence="1">Membrane</location>
        <topology evidence="1">Single-pass type I membrane protein</topology>
    </subcellularLocation>
</comment>
<evidence type="ECO:0000313" key="11">
    <source>
        <dbReference type="EMBL" id="KAL1311035.1"/>
    </source>
</evidence>
<dbReference type="EMBL" id="JBFMKM010000003">
    <property type="protein sequence ID" value="KAL1311035.1"/>
    <property type="molecule type" value="Genomic_DNA"/>
</dbReference>
<keyword evidence="12" id="KW-1185">Reference proteome</keyword>
<keyword evidence="3 9" id="KW-0732">Signal</keyword>
<dbReference type="InterPro" id="IPR005052">
    <property type="entry name" value="Lectin_leg"/>
</dbReference>
<dbReference type="CDD" id="cd06903">
    <property type="entry name" value="lectin_EMP46_EMP47"/>
    <property type="match status" value="1"/>
</dbReference>
<dbReference type="GeneID" id="95974954"/>
<evidence type="ECO:0000313" key="12">
    <source>
        <dbReference type="Proteomes" id="UP001562354"/>
    </source>
</evidence>
<reference evidence="11 12" key="1">
    <citation type="submission" date="2024-07" db="EMBL/GenBank/DDBJ databases">
        <title>Draft sequence of the Neodothiora populina.</title>
        <authorList>
            <person name="Drown D.D."/>
            <person name="Schuette U.S."/>
            <person name="Buechlein A.B."/>
            <person name="Rusch D.R."/>
            <person name="Winton L.W."/>
            <person name="Adams G.A."/>
        </authorList>
    </citation>
    <scope>NUCLEOTIDE SEQUENCE [LARGE SCALE GENOMIC DNA]</scope>
    <source>
        <strain evidence="11 12">CPC 39397</strain>
    </source>
</reference>
<accession>A0ABR3PNE6</accession>
<keyword evidence="2 8" id="KW-0812">Transmembrane</keyword>
<feature type="chain" id="PRO_5045516916" description="L-type lectin-like domain-containing protein" evidence="9">
    <location>
        <begin position="23"/>
        <end position="447"/>
    </location>
</feature>
<keyword evidence="5 8" id="KW-0472">Membrane</keyword>
<keyword evidence="4 8" id="KW-1133">Transmembrane helix</keyword>
<dbReference type="Pfam" id="PF03388">
    <property type="entry name" value="Lectin_leg-like"/>
    <property type="match status" value="1"/>
</dbReference>
<protein>
    <recommendedName>
        <fullName evidence="10">L-type lectin-like domain-containing protein</fullName>
    </recommendedName>
</protein>
<dbReference type="RefSeq" id="XP_069203884.1">
    <property type="nucleotide sequence ID" value="XM_069340418.1"/>
</dbReference>
<gene>
    <name evidence="11" type="ORF">AAFC00_001251</name>
</gene>
<evidence type="ECO:0000256" key="2">
    <source>
        <dbReference type="ARBA" id="ARBA00022692"/>
    </source>
</evidence>
<dbReference type="PROSITE" id="PS51328">
    <property type="entry name" value="L_LECTIN_LIKE"/>
    <property type="match status" value="1"/>
</dbReference>
<evidence type="ECO:0000256" key="5">
    <source>
        <dbReference type="ARBA" id="ARBA00023136"/>
    </source>
</evidence>
<feature type="domain" description="L-type lectin-like" evidence="10">
    <location>
        <begin position="25"/>
        <end position="239"/>
    </location>
</feature>
<feature type="transmembrane region" description="Helical" evidence="8">
    <location>
        <begin position="414"/>
        <end position="435"/>
    </location>
</feature>
<evidence type="ECO:0000256" key="4">
    <source>
        <dbReference type="ARBA" id="ARBA00022989"/>
    </source>
</evidence>
<dbReference type="InterPro" id="IPR051136">
    <property type="entry name" value="Intracellular_Lectin-GPT"/>
</dbReference>
<proteinExistence type="predicted"/>